<feature type="transmembrane region" description="Helical" evidence="2">
    <location>
        <begin position="288"/>
        <end position="309"/>
    </location>
</feature>
<evidence type="ECO:0000256" key="2">
    <source>
        <dbReference type="SAM" id="Phobius"/>
    </source>
</evidence>
<reference evidence="4" key="1">
    <citation type="journal article" date="2018" name="Nat. Microbiol.">
        <title>Leveraging single-cell genomics to expand the fungal tree of life.</title>
        <authorList>
            <person name="Ahrendt S.R."/>
            <person name="Quandt C.A."/>
            <person name="Ciobanu D."/>
            <person name="Clum A."/>
            <person name="Salamov A."/>
            <person name="Andreopoulos B."/>
            <person name="Cheng J.F."/>
            <person name="Woyke T."/>
            <person name="Pelin A."/>
            <person name="Henrissat B."/>
            <person name="Reynolds N.K."/>
            <person name="Benny G.L."/>
            <person name="Smith M.E."/>
            <person name="James T.Y."/>
            <person name="Grigoriev I.V."/>
        </authorList>
    </citation>
    <scope>NUCLEOTIDE SEQUENCE [LARGE SCALE GENOMIC DNA]</scope>
    <source>
        <strain evidence="4">Baker2002</strain>
    </source>
</reference>
<evidence type="ECO:0000313" key="4">
    <source>
        <dbReference type="Proteomes" id="UP000268321"/>
    </source>
</evidence>
<organism evidence="3 4">
    <name type="scientific">Metschnikowia bicuspidata</name>
    <dbReference type="NCBI Taxonomy" id="27322"/>
    <lineage>
        <taxon>Eukaryota</taxon>
        <taxon>Fungi</taxon>
        <taxon>Dikarya</taxon>
        <taxon>Ascomycota</taxon>
        <taxon>Saccharomycotina</taxon>
        <taxon>Pichiomycetes</taxon>
        <taxon>Metschnikowiaceae</taxon>
        <taxon>Metschnikowia</taxon>
    </lineage>
</organism>
<accession>A0A4P9ZAH3</accession>
<name>A0A4P9ZAH3_9ASCO</name>
<evidence type="ECO:0000313" key="3">
    <source>
        <dbReference type="EMBL" id="RKP29766.1"/>
    </source>
</evidence>
<feature type="coiled-coil region" evidence="1">
    <location>
        <begin position="184"/>
        <end position="254"/>
    </location>
</feature>
<sequence length="312" mass="35169">MLSRLPMLDRLHSRTASADGDKSATKLLVEQFYRGRTLKQFSLTDLSNLTSLLSSRADLDSTADKSLGTFGSAKSDQDLLNALGAMAFRSPGRAASAPSHTSMIANFPREPQRVNSVYLFFDRVDLHAVCPEHVSETLTNINRSPSSCSLQPVVDAVDQTLQALWARIGRHFGAECDVHPAAQLLALLAHLNELQNNVKAMNLQLMDMTAEIKSRYLVEIQQSMQKLQYVDQLVRNLSLRLTAARETMARSRRELLENVAQKVAVLQEVSARFLEYDRRNRKWRFQQFIAALSVLVLALATTFVFFRWFRAP</sequence>
<gene>
    <name evidence="3" type="ORF">METBISCDRAFT_23931</name>
</gene>
<keyword evidence="2" id="KW-0472">Membrane</keyword>
<dbReference type="Proteomes" id="UP000268321">
    <property type="component" value="Unassembled WGS sequence"/>
</dbReference>
<proteinExistence type="predicted"/>
<keyword evidence="4" id="KW-1185">Reference proteome</keyword>
<keyword evidence="1" id="KW-0175">Coiled coil</keyword>
<keyword evidence="2" id="KW-1133">Transmembrane helix</keyword>
<evidence type="ECO:0000256" key="1">
    <source>
        <dbReference type="SAM" id="Coils"/>
    </source>
</evidence>
<dbReference type="EMBL" id="ML004475">
    <property type="protein sequence ID" value="RKP29766.1"/>
    <property type="molecule type" value="Genomic_DNA"/>
</dbReference>
<protein>
    <submittedName>
        <fullName evidence="3">Uncharacterized protein</fullName>
    </submittedName>
</protein>
<dbReference type="AlphaFoldDB" id="A0A4P9ZAH3"/>
<keyword evidence="2" id="KW-0812">Transmembrane</keyword>